<feature type="transmembrane region" description="Helical" evidence="1">
    <location>
        <begin position="30"/>
        <end position="49"/>
    </location>
</feature>
<name>A0A9X2CGN6_9GAMM</name>
<sequence>MDVTPKTPPAAESVKRLPKLDNQELVKTSFWISQIFMIVATVAGVYLAAQEGLSQAIKFDDLNNKQNNYYLRHALYDEVKDNIVTINEYAELIANSTVSAYDLANVRPTISTFVWENMRYSQNTLETPTEILTETRRFYMLSDDLVKKLEARYYGRKLGAKKLTELTAEVETNTLPKLKKSFEDLAVHLKENGIIVE</sequence>
<dbReference type="EMBL" id="JAKILB010000002">
    <property type="protein sequence ID" value="MCL1137615.1"/>
    <property type="molecule type" value="Genomic_DNA"/>
</dbReference>
<evidence type="ECO:0000256" key="1">
    <source>
        <dbReference type="SAM" id="Phobius"/>
    </source>
</evidence>
<dbReference type="RefSeq" id="WP_248948711.1">
    <property type="nucleotide sequence ID" value="NZ_JAKILB010000002.1"/>
</dbReference>
<gene>
    <name evidence="2" type="ORF">L2740_03525</name>
</gene>
<evidence type="ECO:0000313" key="3">
    <source>
        <dbReference type="Proteomes" id="UP001139293"/>
    </source>
</evidence>
<comment type="caution">
    <text evidence="2">The sequence shown here is derived from an EMBL/GenBank/DDBJ whole genome shotgun (WGS) entry which is preliminary data.</text>
</comment>
<dbReference type="Proteomes" id="UP001139293">
    <property type="component" value="Unassembled WGS sequence"/>
</dbReference>
<accession>A0A9X2CGN6</accession>
<keyword evidence="3" id="KW-1185">Reference proteome</keyword>
<dbReference type="AlphaFoldDB" id="A0A9X2CGN6"/>
<keyword evidence="1" id="KW-0472">Membrane</keyword>
<reference evidence="2" key="1">
    <citation type="submission" date="2022-01" db="EMBL/GenBank/DDBJ databases">
        <title>Whole genome-based taxonomy of the Shewanellaceae.</title>
        <authorList>
            <person name="Martin-Rodriguez A.J."/>
        </authorList>
    </citation>
    <scope>NUCLEOTIDE SEQUENCE</scope>
    <source>
        <strain evidence="2">KCTC 23973</strain>
    </source>
</reference>
<evidence type="ECO:0000313" key="2">
    <source>
        <dbReference type="EMBL" id="MCL1137615.1"/>
    </source>
</evidence>
<keyword evidence="1" id="KW-0812">Transmembrane</keyword>
<keyword evidence="1" id="KW-1133">Transmembrane helix</keyword>
<proteinExistence type="predicted"/>
<organism evidence="2 3">
    <name type="scientific">Shewanella pneumatophori</name>
    <dbReference type="NCBI Taxonomy" id="314092"/>
    <lineage>
        <taxon>Bacteria</taxon>
        <taxon>Pseudomonadati</taxon>
        <taxon>Pseudomonadota</taxon>
        <taxon>Gammaproteobacteria</taxon>
        <taxon>Alteromonadales</taxon>
        <taxon>Shewanellaceae</taxon>
        <taxon>Shewanella</taxon>
    </lineage>
</organism>
<protein>
    <submittedName>
        <fullName evidence="2">Uncharacterized protein</fullName>
    </submittedName>
</protein>